<keyword evidence="1" id="KW-0812">Transmembrane</keyword>
<sequence length="479" mass="56700">MAEEHFHQKRECYQCRDQLSQQYKNMYFDEETLKEDKFTSPIIGEGIKINSENATVSRFICQYLLCIICQVLGDLTFGFGKHVTMPQTYLRHISFIAAGSYLAYTLFCLTDQQIDKKIVNLIFSLMIYSILLQSLVLYGRKVFCYERERKKLTVQDEVIDVNFTQFVIDSKLKLITVAEKNSFFKQLNIFFGKYNRKKCLKVEDLDKVNEDNKVNYFWERIILIIELRSKQTDLTDDYIREEDKRLDEELKKINDNGGDILQLVRLRRKNVYNLKADCANNAQKQHRLNLELFRFSRDITNAIQSVYTISVFLMGFFLMIDNFNITSFQLQTDRDFIMIYMTYMIVMAFNAGWILIYSNNINSNFQDLKNEIQKKLYQEIESDYNGYIQEIINNEKAEEENVLNQQNLGDIKDNIGNNRIAKNQLYDPLVQILQDKALMEYDTKKHAERILYYFKVKLGTVIKYFIAMSIVFFGCFISP</sequence>
<evidence type="ECO:0000313" key="3">
    <source>
        <dbReference type="Proteomes" id="UP000054937"/>
    </source>
</evidence>
<organism evidence="2 3">
    <name type="scientific">Pseudocohnilembus persalinus</name>
    <name type="common">Ciliate</name>
    <dbReference type="NCBI Taxonomy" id="266149"/>
    <lineage>
        <taxon>Eukaryota</taxon>
        <taxon>Sar</taxon>
        <taxon>Alveolata</taxon>
        <taxon>Ciliophora</taxon>
        <taxon>Intramacronucleata</taxon>
        <taxon>Oligohymenophorea</taxon>
        <taxon>Scuticociliatia</taxon>
        <taxon>Philasterida</taxon>
        <taxon>Pseudocohnilembidae</taxon>
        <taxon>Pseudocohnilembus</taxon>
    </lineage>
</organism>
<evidence type="ECO:0008006" key="4">
    <source>
        <dbReference type="Google" id="ProtNLM"/>
    </source>
</evidence>
<keyword evidence="1" id="KW-0472">Membrane</keyword>
<feature type="transmembrane region" description="Helical" evidence="1">
    <location>
        <begin position="121"/>
        <end position="139"/>
    </location>
</feature>
<dbReference type="Proteomes" id="UP000054937">
    <property type="component" value="Unassembled WGS sequence"/>
</dbReference>
<keyword evidence="3" id="KW-1185">Reference proteome</keyword>
<comment type="caution">
    <text evidence="2">The sequence shown here is derived from an EMBL/GenBank/DDBJ whole genome shotgun (WGS) entry which is preliminary data.</text>
</comment>
<dbReference type="AlphaFoldDB" id="A0A0V0QM71"/>
<keyword evidence="1" id="KW-1133">Transmembrane helix</keyword>
<feature type="transmembrane region" description="Helical" evidence="1">
    <location>
        <begin position="461"/>
        <end position="478"/>
    </location>
</feature>
<proteinExistence type="predicted"/>
<feature type="transmembrane region" description="Helical" evidence="1">
    <location>
        <begin position="337"/>
        <end position="356"/>
    </location>
</feature>
<dbReference type="InParanoid" id="A0A0V0QM71"/>
<reference evidence="2 3" key="1">
    <citation type="journal article" date="2015" name="Sci. Rep.">
        <title>Genome of the facultative scuticociliatosis pathogen Pseudocohnilembus persalinus provides insight into its virulence through horizontal gene transfer.</title>
        <authorList>
            <person name="Xiong J."/>
            <person name="Wang G."/>
            <person name="Cheng J."/>
            <person name="Tian M."/>
            <person name="Pan X."/>
            <person name="Warren A."/>
            <person name="Jiang C."/>
            <person name="Yuan D."/>
            <person name="Miao W."/>
        </authorList>
    </citation>
    <scope>NUCLEOTIDE SEQUENCE [LARGE SCALE GENOMIC DNA]</scope>
    <source>
        <strain evidence="2">36N120E</strain>
    </source>
</reference>
<evidence type="ECO:0000313" key="2">
    <source>
        <dbReference type="EMBL" id="KRX03465.1"/>
    </source>
</evidence>
<protein>
    <recommendedName>
        <fullName evidence="4">Transmembrane protein</fullName>
    </recommendedName>
</protein>
<name>A0A0V0QM71_PSEPJ</name>
<gene>
    <name evidence="2" type="ORF">PPERSA_02844</name>
</gene>
<dbReference type="EMBL" id="LDAU01000131">
    <property type="protein sequence ID" value="KRX03465.1"/>
    <property type="molecule type" value="Genomic_DNA"/>
</dbReference>
<feature type="transmembrane region" description="Helical" evidence="1">
    <location>
        <begin position="89"/>
        <end position="109"/>
    </location>
</feature>
<accession>A0A0V0QM71</accession>
<feature type="transmembrane region" description="Helical" evidence="1">
    <location>
        <begin position="306"/>
        <end position="325"/>
    </location>
</feature>
<evidence type="ECO:0000256" key="1">
    <source>
        <dbReference type="SAM" id="Phobius"/>
    </source>
</evidence>